<evidence type="ECO:0008006" key="8">
    <source>
        <dbReference type="Google" id="ProtNLM"/>
    </source>
</evidence>
<feature type="compositionally biased region" description="Low complexity" evidence="5">
    <location>
        <begin position="961"/>
        <end position="988"/>
    </location>
</feature>
<dbReference type="EMBL" id="WTXG01000080">
    <property type="protein sequence ID" value="KAI0294110.1"/>
    <property type="molecule type" value="Genomic_DNA"/>
</dbReference>
<feature type="region of interest" description="Disordered" evidence="5">
    <location>
        <begin position="92"/>
        <end position="128"/>
    </location>
</feature>
<evidence type="ECO:0000313" key="6">
    <source>
        <dbReference type="EMBL" id="KAI0294110.1"/>
    </source>
</evidence>
<dbReference type="PROSITE" id="PS50082">
    <property type="entry name" value="WD_REPEATS_2"/>
    <property type="match status" value="3"/>
</dbReference>
<evidence type="ECO:0000256" key="4">
    <source>
        <dbReference type="PROSITE-ProRule" id="PRU00221"/>
    </source>
</evidence>
<keyword evidence="2 4" id="KW-0853">WD repeat</keyword>
<accession>A0AAD4LZL2</accession>
<dbReference type="PROSITE" id="PS00678">
    <property type="entry name" value="WD_REPEATS_1"/>
    <property type="match status" value="1"/>
</dbReference>
<dbReference type="Pfam" id="PF00400">
    <property type="entry name" value="WD40"/>
    <property type="match status" value="4"/>
</dbReference>
<organism evidence="6 7">
    <name type="scientific">Multifurca ochricompacta</name>
    <dbReference type="NCBI Taxonomy" id="376703"/>
    <lineage>
        <taxon>Eukaryota</taxon>
        <taxon>Fungi</taxon>
        <taxon>Dikarya</taxon>
        <taxon>Basidiomycota</taxon>
        <taxon>Agaricomycotina</taxon>
        <taxon>Agaricomycetes</taxon>
        <taxon>Russulales</taxon>
        <taxon>Russulaceae</taxon>
        <taxon>Multifurca</taxon>
    </lineage>
</organism>
<dbReference type="PRINTS" id="PR00320">
    <property type="entry name" value="GPROTEINBRPT"/>
</dbReference>
<feature type="compositionally biased region" description="Low complexity" evidence="5">
    <location>
        <begin position="457"/>
        <end position="467"/>
    </location>
</feature>
<feature type="repeat" description="WD" evidence="4">
    <location>
        <begin position="247"/>
        <end position="288"/>
    </location>
</feature>
<evidence type="ECO:0000256" key="2">
    <source>
        <dbReference type="ARBA" id="ARBA00022574"/>
    </source>
</evidence>
<dbReference type="InterPro" id="IPR020472">
    <property type="entry name" value="WD40_PAC1"/>
</dbReference>
<dbReference type="SUPFAM" id="SSF50978">
    <property type="entry name" value="WD40 repeat-like"/>
    <property type="match status" value="1"/>
</dbReference>
<feature type="region of interest" description="Disordered" evidence="5">
    <location>
        <begin position="871"/>
        <end position="1061"/>
    </location>
</feature>
<feature type="repeat" description="WD" evidence="4">
    <location>
        <begin position="194"/>
        <end position="235"/>
    </location>
</feature>
<evidence type="ECO:0000313" key="7">
    <source>
        <dbReference type="Proteomes" id="UP001203297"/>
    </source>
</evidence>
<dbReference type="Proteomes" id="UP001203297">
    <property type="component" value="Unassembled WGS sequence"/>
</dbReference>
<feature type="compositionally biased region" description="Low complexity" evidence="5">
    <location>
        <begin position="427"/>
        <end position="438"/>
    </location>
</feature>
<dbReference type="PROSITE" id="PS50294">
    <property type="entry name" value="WD_REPEATS_REGION"/>
    <property type="match status" value="3"/>
</dbReference>
<comment type="caution">
    <text evidence="6">The sequence shown here is derived from an EMBL/GenBank/DDBJ whole genome shotgun (WGS) entry which is preliminary data.</text>
</comment>
<feature type="compositionally biased region" description="Gly residues" evidence="5">
    <location>
        <begin position="586"/>
        <end position="607"/>
    </location>
</feature>
<feature type="compositionally biased region" description="Low complexity" evidence="5">
    <location>
        <begin position="890"/>
        <end position="902"/>
    </location>
</feature>
<sequence length="1217" mass="128464">MAPLPPRRRVSYVIPFPPSTNPHGSVNPILLPSSLPEGILYTGGRDGLVIAWDLNIPMKRRTFKTDSPHRSSSHWELITGWSDDVIDETLDEDKDQRSDGDILGDVKGSAKRRRPSSATVSSGSTPFEHQWVPDADALRPGRPSTFRQAVQIHSDWVNDILLCNQNQTLVSASSDGTVKAWNPHSSPSSDPVTVGTHADYVRCLAYSREQGWVASGSFDRTIRLWDLSRASQVQTAPPITTLAPPESSGAKASIYALAVDPCGQMIVSGGPERVIRMWDPRAGKRIGKLVGHTDNIRAILVSEDSRSVSSIKLWSLTSQRCLHTFTHHTDSVWALYSSHPSLEIFYSGDKSGFVAKVDVEGCADMSEGECVLVCQDVASPADGVTKLVALDDTLVWTASGSSSLRRWRAPPRRSIRSATLLDPPPSAASRTSSRLRPSRSTDSRPRSITLDPPSSPPLQRLPRHSSSMSAASTPALEPPLHLLPDDGTGEGETTWYGLPYDCLVHLASPLSDPFTPFMPVYRGRGTGADADIATLYSAASLMSVSARPFMLRTPLSGAFPSPPSPTQSPASIGRPVSPAQSDISPSGGGLGTGALGSPSVGGTGGGLGRHRTAFESREVVADAQPFSSTPDFVLVGAPGLVRAVLLSNRVHALTVDTTGTVAVWDIVRFVCVGQYTREDVLAASSKSRDGSLDQDEEGYVFSPREALDIVRERIDGEAVVVSWSAVDTSTGVLNVHLDEHAFDAELYGDELGCPPDRALPASVVPEDVRINLGKWVLRNLFLGFIHEEQQAHDWRLRTAGVVPLRTIPAAPSSSPPRGPSGNVDGAGTTIATGTSSVVVSQTMLSVISPNHLVGLGIAHVPLLLPLSQTRSLPSQTVGSPVTPGDNELLSTPQPQTHSQPQPVSNTAHHRAQTEIPTPSTTLATQKGQDYFTARPRRPSVSSGGGSGVPAPTTPDDVSGWNNLGLGSAAGAAVGSSAGGSAASGNGLAMPSTPGGGLMGKLRGLGRTTKRAQSESAPGTPVPMARSPVFATTGTGTPLYASAAPATTPSSIPVAQEPPMKPPTTAQVVLAGGTLNPPSAAEGPTLPITQDIPLLIAEERAPGWAIVYRGTVASAGTTEDVAKLEDAMPVWLLEYLLLGRAPQVSVVKVGFILLPMQSGVPGEEVLPDLVNTLSCSLVVPKTPIWYKLTFPPSLVQRPDKTICESVPSCAKVGRSCEF</sequence>
<dbReference type="AlphaFoldDB" id="A0AAD4LZL2"/>
<comment type="similarity">
    <text evidence="1">Belongs to the WD repeat WDR48 family.</text>
</comment>
<gene>
    <name evidence="6" type="ORF">B0F90DRAFT_1758645</name>
</gene>
<dbReference type="InterPro" id="IPR051246">
    <property type="entry name" value="WDR48"/>
</dbReference>
<feature type="region of interest" description="Disordered" evidence="5">
    <location>
        <begin position="415"/>
        <end position="488"/>
    </location>
</feature>
<dbReference type="GO" id="GO:0000724">
    <property type="term" value="P:double-strand break repair via homologous recombination"/>
    <property type="evidence" value="ECO:0007669"/>
    <property type="project" value="TreeGrafter"/>
</dbReference>
<dbReference type="InterPro" id="IPR015943">
    <property type="entry name" value="WD40/YVTN_repeat-like_dom_sf"/>
</dbReference>
<dbReference type="Gene3D" id="2.130.10.10">
    <property type="entry name" value="YVTN repeat-like/Quinoprotein amine dehydrogenase"/>
    <property type="match status" value="1"/>
</dbReference>
<dbReference type="Pfam" id="PF11816">
    <property type="entry name" value="DUF3337"/>
    <property type="match status" value="1"/>
</dbReference>
<dbReference type="InterPro" id="IPR001680">
    <property type="entry name" value="WD40_rpt"/>
</dbReference>
<dbReference type="PANTHER" id="PTHR19862">
    <property type="entry name" value="WD REPEAT-CONTAINING PROTEIN 48"/>
    <property type="match status" value="1"/>
</dbReference>
<proteinExistence type="inferred from homology"/>
<dbReference type="InterPro" id="IPR021772">
    <property type="entry name" value="WDR48/Bun107"/>
</dbReference>
<evidence type="ECO:0000256" key="5">
    <source>
        <dbReference type="SAM" id="MobiDB-lite"/>
    </source>
</evidence>
<name>A0AAD4LZL2_9AGAM</name>
<protein>
    <recommendedName>
        <fullName evidence="8">WD40 repeat-like protein</fullName>
    </recommendedName>
</protein>
<evidence type="ECO:0000256" key="3">
    <source>
        <dbReference type="ARBA" id="ARBA00022737"/>
    </source>
</evidence>
<evidence type="ECO:0000256" key="1">
    <source>
        <dbReference type="ARBA" id="ARBA00006917"/>
    </source>
</evidence>
<feature type="compositionally biased region" description="Polar residues" evidence="5">
    <location>
        <begin position="116"/>
        <end position="127"/>
    </location>
</feature>
<reference evidence="6" key="1">
    <citation type="journal article" date="2022" name="New Phytol.">
        <title>Evolutionary transition to the ectomycorrhizal habit in the genomes of a hyperdiverse lineage of mushroom-forming fungi.</title>
        <authorList>
            <person name="Looney B."/>
            <person name="Miyauchi S."/>
            <person name="Morin E."/>
            <person name="Drula E."/>
            <person name="Courty P.E."/>
            <person name="Kohler A."/>
            <person name="Kuo A."/>
            <person name="LaButti K."/>
            <person name="Pangilinan J."/>
            <person name="Lipzen A."/>
            <person name="Riley R."/>
            <person name="Andreopoulos W."/>
            <person name="He G."/>
            <person name="Johnson J."/>
            <person name="Nolan M."/>
            <person name="Tritt A."/>
            <person name="Barry K.W."/>
            <person name="Grigoriev I.V."/>
            <person name="Nagy L.G."/>
            <person name="Hibbett D."/>
            <person name="Henrissat B."/>
            <person name="Matheny P.B."/>
            <person name="Labbe J."/>
            <person name="Martin F.M."/>
        </authorList>
    </citation>
    <scope>NUCLEOTIDE SEQUENCE</scope>
    <source>
        <strain evidence="6">BPL690</strain>
    </source>
</reference>
<feature type="compositionally biased region" description="Low complexity" evidence="5">
    <location>
        <begin position="1036"/>
        <end position="1050"/>
    </location>
</feature>
<dbReference type="PANTHER" id="PTHR19862:SF14">
    <property type="entry name" value="WD REPEAT-CONTAINING PROTEIN 48"/>
    <property type="match status" value="1"/>
</dbReference>
<dbReference type="InterPro" id="IPR036322">
    <property type="entry name" value="WD40_repeat_dom_sf"/>
</dbReference>
<dbReference type="InterPro" id="IPR019775">
    <property type="entry name" value="WD40_repeat_CS"/>
</dbReference>
<dbReference type="CDD" id="cd00200">
    <property type="entry name" value="WD40"/>
    <property type="match status" value="1"/>
</dbReference>
<keyword evidence="3" id="KW-0677">Repeat</keyword>
<feature type="region of interest" description="Disordered" evidence="5">
    <location>
        <begin position="807"/>
        <end position="828"/>
    </location>
</feature>
<feature type="region of interest" description="Disordered" evidence="5">
    <location>
        <begin position="557"/>
        <end position="609"/>
    </location>
</feature>
<feature type="repeat" description="WD" evidence="4">
    <location>
        <begin position="150"/>
        <end position="182"/>
    </location>
</feature>
<feature type="compositionally biased region" description="Polar residues" evidence="5">
    <location>
        <begin position="914"/>
        <end position="927"/>
    </location>
</feature>
<feature type="compositionally biased region" description="Low complexity" evidence="5">
    <location>
        <begin position="819"/>
        <end position="828"/>
    </location>
</feature>
<dbReference type="SMART" id="SM00320">
    <property type="entry name" value="WD40"/>
    <property type="match status" value="8"/>
</dbReference>
<keyword evidence="7" id="KW-1185">Reference proteome</keyword>
<dbReference type="GO" id="GO:0043130">
    <property type="term" value="F:ubiquitin binding"/>
    <property type="evidence" value="ECO:0007669"/>
    <property type="project" value="TreeGrafter"/>
</dbReference>